<dbReference type="PROSITE" id="PS00455">
    <property type="entry name" value="AMP_BINDING"/>
    <property type="match status" value="1"/>
</dbReference>
<accession>A0A5J6HMU5</accession>
<dbReference type="PANTHER" id="PTHR22754:SF32">
    <property type="entry name" value="DISCO-INTERACTING PROTEIN 2"/>
    <property type="match status" value="1"/>
</dbReference>
<comment type="similarity">
    <text evidence="1">Belongs to the ATP-dependent AMP-binding enzyme family.</text>
</comment>
<evidence type="ECO:0000256" key="4">
    <source>
        <dbReference type="ARBA" id="ARBA00023098"/>
    </source>
</evidence>
<dbReference type="Gene3D" id="3.30.300.30">
    <property type="match status" value="1"/>
</dbReference>
<gene>
    <name evidence="7" type="ORF">CP975_26055</name>
</gene>
<dbReference type="GO" id="GO:0006633">
    <property type="term" value="P:fatty acid biosynthetic process"/>
    <property type="evidence" value="ECO:0007669"/>
    <property type="project" value="TreeGrafter"/>
</dbReference>
<dbReference type="KEGG" id="salw:CP975_26055"/>
<keyword evidence="3" id="KW-0276">Fatty acid metabolism</keyword>
<keyword evidence="2 7" id="KW-0436">Ligase</keyword>
<evidence type="ECO:0000256" key="5">
    <source>
        <dbReference type="SAM" id="MobiDB-lite"/>
    </source>
</evidence>
<dbReference type="InterPro" id="IPR042099">
    <property type="entry name" value="ANL_N_sf"/>
</dbReference>
<dbReference type="FunFam" id="3.40.50.12780:FF:000013">
    <property type="entry name" value="Long-chain-fatty-acid--AMP ligase FadD32"/>
    <property type="match status" value="1"/>
</dbReference>
<dbReference type="Proteomes" id="UP000326553">
    <property type="component" value="Chromosome"/>
</dbReference>
<dbReference type="AlphaFoldDB" id="A0A5J6HMU5"/>
<keyword evidence="4" id="KW-0443">Lipid metabolism</keyword>
<dbReference type="Pfam" id="PF00501">
    <property type="entry name" value="AMP-binding"/>
    <property type="match status" value="1"/>
</dbReference>
<dbReference type="OrthoDB" id="3671040at2"/>
<dbReference type="GO" id="GO:0071766">
    <property type="term" value="P:Actinobacterium-type cell wall biogenesis"/>
    <property type="evidence" value="ECO:0007669"/>
    <property type="project" value="UniProtKB-ARBA"/>
</dbReference>
<evidence type="ECO:0000256" key="3">
    <source>
        <dbReference type="ARBA" id="ARBA00022832"/>
    </source>
</evidence>
<evidence type="ECO:0000313" key="7">
    <source>
        <dbReference type="EMBL" id="QEV20542.1"/>
    </source>
</evidence>
<dbReference type="EMBL" id="CP023695">
    <property type="protein sequence ID" value="QEV20542.1"/>
    <property type="molecule type" value="Genomic_DNA"/>
</dbReference>
<evidence type="ECO:0000256" key="1">
    <source>
        <dbReference type="ARBA" id="ARBA00006432"/>
    </source>
</evidence>
<feature type="domain" description="AMP-dependent synthetase/ligase" evidence="6">
    <location>
        <begin position="23"/>
        <end position="415"/>
    </location>
</feature>
<name>A0A5J6HMU5_STRAD</name>
<feature type="compositionally biased region" description="Low complexity" evidence="5">
    <location>
        <begin position="419"/>
        <end position="438"/>
    </location>
</feature>
<evidence type="ECO:0000256" key="2">
    <source>
        <dbReference type="ARBA" id="ARBA00022598"/>
    </source>
</evidence>
<dbReference type="Gene3D" id="3.40.50.12780">
    <property type="entry name" value="N-terminal domain of ligase-like"/>
    <property type="match status" value="1"/>
</dbReference>
<dbReference type="RefSeq" id="WP_150477395.1">
    <property type="nucleotide sequence ID" value="NZ_CP023695.1"/>
</dbReference>
<organism evidence="7 8">
    <name type="scientific">Streptomyces alboniger</name>
    <dbReference type="NCBI Taxonomy" id="132473"/>
    <lineage>
        <taxon>Bacteria</taxon>
        <taxon>Bacillati</taxon>
        <taxon>Actinomycetota</taxon>
        <taxon>Actinomycetes</taxon>
        <taxon>Kitasatosporales</taxon>
        <taxon>Streptomycetaceae</taxon>
        <taxon>Streptomyces</taxon>
        <taxon>Streptomyces aurantiacus group</taxon>
    </lineage>
</organism>
<dbReference type="InterPro" id="IPR020845">
    <property type="entry name" value="AMP-binding_CS"/>
</dbReference>
<dbReference type="InterPro" id="IPR045851">
    <property type="entry name" value="AMP-bd_C_sf"/>
</dbReference>
<proteinExistence type="inferred from homology"/>
<dbReference type="SUPFAM" id="SSF56801">
    <property type="entry name" value="Acetyl-CoA synthetase-like"/>
    <property type="match status" value="1"/>
</dbReference>
<reference evidence="7 8" key="1">
    <citation type="submission" date="2017-09" db="EMBL/GenBank/DDBJ databases">
        <authorList>
            <person name="Lee N."/>
            <person name="Cho B.-K."/>
        </authorList>
    </citation>
    <scope>NUCLEOTIDE SEQUENCE [LARGE SCALE GENOMIC DNA]</scope>
    <source>
        <strain evidence="7 8">ATCC 12461</strain>
    </source>
</reference>
<evidence type="ECO:0000259" key="6">
    <source>
        <dbReference type="Pfam" id="PF00501"/>
    </source>
</evidence>
<sequence length="602" mass="64191">MTGAMRPPTAEHRAQTVVGALLEQAADAPDQPAFHVIERSEEEFALTYADVGRLVGRAAAGLRAHGIGEGDRVLVVLPTSRDFLAVYLGCLYAGVVPVIAAEPTGANPHYAAHLRGLVEQAGATRVVAAPDLADSLAAFLPGAVTVTTPDALRGQPLTLDDPRATPASLAHLQATSGSTGAPKLAMVRHGNITANVRAIAEAIRAEPNDSLVSWLPLFHDMGLIGISYALHARIPMVLADPVNFLRNPMSWLRWISRHRGTLSPAPSSAFHICARVAKRRPPDDLDLSSWRVALCGAEPVHEATLREFQAAFGPFGLPETTLRPVYGLAETTLAATISDVDHPFSVDRVDAEAVSARGRAEPRPAGDPRSMSMMCVGPAVPGHRLRVVDPDGTPLPDRMIGEIEVAGPSVIDGYLPEPGAAQGASGAAQATSGAARAGSADERLKRPDGYLRTGDLGYQLDGELYVTGRRKEIVIISGRNYIPDQIERFVEAVAKSPRTPSVVAVGVPDPMLLTEQLHLLLDERIGEGRDRQAVADEVRGALAEAFGIGGVTFHWIRRAQLPRTTSGKIQRHLCRRMIEERPPFRRTDVPTRVTSGGAPDAG</sequence>
<protein>
    <submittedName>
        <fullName evidence="7">Fatty acyl-AMP ligase</fullName>
    </submittedName>
</protein>
<dbReference type="GO" id="GO:0005886">
    <property type="term" value="C:plasma membrane"/>
    <property type="evidence" value="ECO:0007669"/>
    <property type="project" value="TreeGrafter"/>
</dbReference>
<dbReference type="GO" id="GO:0016874">
    <property type="term" value="F:ligase activity"/>
    <property type="evidence" value="ECO:0007669"/>
    <property type="project" value="UniProtKB-KW"/>
</dbReference>
<evidence type="ECO:0000313" key="8">
    <source>
        <dbReference type="Proteomes" id="UP000326553"/>
    </source>
</evidence>
<dbReference type="GO" id="GO:0070566">
    <property type="term" value="F:adenylyltransferase activity"/>
    <property type="evidence" value="ECO:0007669"/>
    <property type="project" value="TreeGrafter"/>
</dbReference>
<dbReference type="InterPro" id="IPR040097">
    <property type="entry name" value="FAAL/FAAC"/>
</dbReference>
<dbReference type="PANTHER" id="PTHR22754">
    <property type="entry name" value="DISCO-INTERACTING PROTEIN 2 DIP2 -RELATED"/>
    <property type="match status" value="1"/>
</dbReference>
<dbReference type="InterPro" id="IPR000873">
    <property type="entry name" value="AMP-dep_synth/lig_dom"/>
</dbReference>
<dbReference type="CDD" id="cd05931">
    <property type="entry name" value="FAAL"/>
    <property type="match status" value="1"/>
</dbReference>
<keyword evidence="8" id="KW-1185">Reference proteome</keyword>
<feature type="region of interest" description="Disordered" evidence="5">
    <location>
        <begin position="416"/>
        <end position="446"/>
    </location>
</feature>